<gene>
    <name evidence="6" type="ORF">ACFONC_09170</name>
</gene>
<keyword evidence="2" id="KW-0862">Zinc</keyword>
<feature type="compositionally biased region" description="Low complexity" evidence="3">
    <location>
        <begin position="26"/>
        <end position="43"/>
    </location>
</feature>
<evidence type="ECO:0000313" key="7">
    <source>
        <dbReference type="Proteomes" id="UP001595705"/>
    </source>
</evidence>
<organism evidence="6 7">
    <name type="scientific">Luteimonas soli</name>
    <dbReference type="NCBI Taxonomy" id="1648966"/>
    <lineage>
        <taxon>Bacteria</taxon>
        <taxon>Pseudomonadati</taxon>
        <taxon>Pseudomonadota</taxon>
        <taxon>Gammaproteobacteria</taxon>
        <taxon>Lysobacterales</taxon>
        <taxon>Lysobacteraceae</taxon>
        <taxon>Luteimonas</taxon>
    </lineage>
</organism>
<comment type="cofactor">
    <cofactor evidence="2">
        <name>Zn(2+)</name>
        <dbReference type="ChEBI" id="CHEBI:29105"/>
    </cofactor>
    <text evidence="2">Binds 1 zinc ion per subunit.</text>
</comment>
<feature type="chain" id="PRO_5045377017" description="Superoxide dismutase [Cu-Zn]" evidence="4">
    <location>
        <begin position="27"/>
        <end position="193"/>
    </location>
</feature>
<dbReference type="InterPro" id="IPR036423">
    <property type="entry name" value="SOD-like_Cu/Zn_dom_sf"/>
</dbReference>
<comment type="similarity">
    <text evidence="1 2">Belongs to the Cu-Zn superoxide dismutase family.</text>
</comment>
<accession>A0ABV7XM26</accession>
<comment type="function">
    <text evidence="2">Destroys radicals which are normally produced within the cells and which are toxic to biological systems.</text>
</comment>
<keyword evidence="7" id="KW-1185">Reference proteome</keyword>
<evidence type="ECO:0000256" key="2">
    <source>
        <dbReference type="RuleBase" id="RU000393"/>
    </source>
</evidence>
<dbReference type="Proteomes" id="UP001595705">
    <property type="component" value="Unassembled WGS sequence"/>
</dbReference>
<keyword evidence="4" id="KW-0732">Signal</keyword>
<dbReference type="PRINTS" id="PR00068">
    <property type="entry name" value="CUZNDISMTASE"/>
</dbReference>
<dbReference type="Pfam" id="PF00080">
    <property type="entry name" value="Sod_Cu"/>
    <property type="match status" value="1"/>
</dbReference>
<dbReference type="InterPro" id="IPR024134">
    <property type="entry name" value="SOD_Cu/Zn_/chaperone"/>
</dbReference>
<evidence type="ECO:0000256" key="3">
    <source>
        <dbReference type="SAM" id="MobiDB-lite"/>
    </source>
</evidence>
<name>A0ABV7XM26_9GAMM</name>
<evidence type="ECO:0000256" key="4">
    <source>
        <dbReference type="SAM" id="SignalP"/>
    </source>
</evidence>
<dbReference type="RefSeq" id="WP_386744624.1">
    <property type="nucleotide sequence ID" value="NZ_JBHRYA010000007.1"/>
</dbReference>
<comment type="caution">
    <text evidence="6">The sequence shown here is derived from an EMBL/GenBank/DDBJ whole genome shotgun (WGS) entry which is preliminary data.</text>
</comment>
<evidence type="ECO:0000256" key="1">
    <source>
        <dbReference type="ARBA" id="ARBA00010457"/>
    </source>
</evidence>
<proteinExistence type="inferred from homology"/>
<keyword evidence="2" id="KW-0479">Metal-binding</keyword>
<dbReference type="InterPro" id="IPR018152">
    <property type="entry name" value="SOD_Cu/Zn_BS"/>
</dbReference>
<comment type="cofactor">
    <cofactor evidence="2">
        <name>Cu cation</name>
        <dbReference type="ChEBI" id="CHEBI:23378"/>
    </cofactor>
    <text evidence="2">Binds 1 copper ion per subunit.</text>
</comment>
<dbReference type="PANTHER" id="PTHR10003">
    <property type="entry name" value="SUPEROXIDE DISMUTASE CU-ZN -RELATED"/>
    <property type="match status" value="1"/>
</dbReference>
<dbReference type="Gene3D" id="2.60.40.200">
    <property type="entry name" value="Superoxide dismutase, copper/zinc binding domain"/>
    <property type="match status" value="1"/>
</dbReference>
<keyword evidence="2" id="KW-0186">Copper</keyword>
<dbReference type="EMBL" id="JBHRYA010000007">
    <property type="protein sequence ID" value="MFC3716323.1"/>
    <property type="molecule type" value="Genomic_DNA"/>
</dbReference>
<dbReference type="SUPFAM" id="SSF49329">
    <property type="entry name" value="Cu,Zn superoxide dismutase-like"/>
    <property type="match status" value="1"/>
</dbReference>
<dbReference type="PROSITE" id="PS51257">
    <property type="entry name" value="PROKAR_LIPOPROTEIN"/>
    <property type="match status" value="1"/>
</dbReference>
<feature type="domain" description="Superoxide dismutase copper/zinc binding" evidence="5">
    <location>
        <begin position="59"/>
        <end position="189"/>
    </location>
</feature>
<reference evidence="7" key="1">
    <citation type="journal article" date="2019" name="Int. J. Syst. Evol. Microbiol.">
        <title>The Global Catalogue of Microorganisms (GCM) 10K type strain sequencing project: providing services to taxonomists for standard genome sequencing and annotation.</title>
        <authorList>
            <consortium name="The Broad Institute Genomics Platform"/>
            <consortium name="The Broad Institute Genome Sequencing Center for Infectious Disease"/>
            <person name="Wu L."/>
            <person name="Ma J."/>
        </authorList>
    </citation>
    <scope>NUCLEOTIDE SEQUENCE [LARGE SCALE GENOMIC DNA]</scope>
    <source>
        <strain evidence="7">KCTC 42441</strain>
    </source>
</reference>
<dbReference type="PROSITE" id="PS00332">
    <property type="entry name" value="SOD_CU_ZN_2"/>
    <property type="match status" value="1"/>
</dbReference>
<dbReference type="CDD" id="cd00305">
    <property type="entry name" value="Cu-Zn_Superoxide_Dismutase"/>
    <property type="match status" value="1"/>
</dbReference>
<dbReference type="PROSITE" id="PS00087">
    <property type="entry name" value="SOD_CU_ZN_1"/>
    <property type="match status" value="1"/>
</dbReference>
<keyword evidence="2" id="KW-0560">Oxidoreductase</keyword>
<feature type="region of interest" description="Disordered" evidence="3">
    <location>
        <begin position="23"/>
        <end position="43"/>
    </location>
</feature>
<protein>
    <recommendedName>
        <fullName evidence="2">Superoxide dismutase [Cu-Zn]</fullName>
        <ecNumber evidence="2">1.15.1.1</ecNumber>
    </recommendedName>
</protein>
<evidence type="ECO:0000313" key="6">
    <source>
        <dbReference type="EMBL" id="MFC3716323.1"/>
    </source>
</evidence>
<evidence type="ECO:0000259" key="5">
    <source>
        <dbReference type="Pfam" id="PF00080"/>
    </source>
</evidence>
<dbReference type="InterPro" id="IPR001424">
    <property type="entry name" value="SOD_Cu_Zn_dom"/>
</dbReference>
<feature type="region of interest" description="Disordered" evidence="3">
    <location>
        <begin position="98"/>
        <end position="127"/>
    </location>
</feature>
<feature type="signal peptide" evidence="4">
    <location>
        <begin position="1"/>
        <end position="26"/>
    </location>
</feature>
<sequence length="193" mass="18636">MHRRHHLLAVAAACALAACSTTGEKAAPPMSSPTPASQGTSTASSATVNLASASGSLVSGKLSMAPMGDGVHITGQIGGLGAGQTHAIHVHEKGDCSAADASSAGGHFNPTGSAHGRAGTPTHHAGDMDNIVANAEGVADINIHLSGVTLGGGAANDIAGRAVIVHAAPDDYTSQPSGNAGARVACGVINAAM</sequence>
<comment type="catalytic activity">
    <reaction evidence="2">
        <text>2 superoxide + 2 H(+) = H2O2 + O2</text>
        <dbReference type="Rhea" id="RHEA:20696"/>
        <dbReference type="ChEBI" id="CHEBI:15378"/>
        <dbReference type="ChEBI" id="CHEBI:15379"/>
        <dbReference type="ChEBI" id="CHEBI:16240"/>
        <dbReference type="ChEBI" id="CHEBI:18421"/>
        <dbReference type="EC" id="1.15.1.1"/>
    </reaction>
</comment>
<dbReference type="EC" id="1.15.1.1" evidence="2"/>